<dbReference type="AlphaFoldDB" id="A0A0A9GWA9"/>
<evidence type="ECO:0000313" key="2">
    <source>
        <dbReference type="EMBL" id="JAE29280.1"/>
    </source>
</evidence>
<dbReference type="EMBL" id="GBRH01168616">
    <property type="protein sequence ID" value="JAE29280.1"/>
    <property type="molecule type" value="Transcribed_RNA"/>
</dbReference>
<organism evidence="2">
    <name type="scientific">Arundo donax</name>
    <name type="common">Giant reed</name>
    <name type="synonym">Donax arundinaceus</name>
    <dbReference type="NCBI Taxonomy" id="35708"/>
    <lineage>
        <taxon>Eukaryota</taxon>
        <taxon>Viridiplantae</taxon>
        <taxon>Streptophyta</taxon>
        <taxon>Embryophyta</taxon>
        <taxon>Tracheophyta</taxon>
        <taxon>Spermatophyta</taxon>
        <taxon>Magnoliopsida</taxon>
        <taxon>Liliopsida</taxon>
        <taxon>Poales</taxon>
        <taxon>Poaceae</taxon>
        <taxon>PACMAD clade</taxon>
        <taxon>Arundinoideae</taxon>
        <taxon>Arundineae</taxon>
        <taxon>Arundo</taxon>
    </lineage>
</organism>
<accession>A0A0A9GWA9</accession>
<reference evidence="2" key="1">
    <citation type="submission" date="2014-09" db="EMBL/GenBank/DDBJ databases">
        <authorList>
            <person name="Magalhaes I.L.F."/>
            <person name="Oliveira U."/>
            <person name="Santos F.R."/>
            <person name="Vidigal T.H.D.A."/>
            <person name="Brescovit A.D."/>
            <person name="Santos A.J."/>
        </authorList>
    </citation>
    <scope>NUCLEOTIDE SEQUENCE</scope>
    <source>
        <tissue evidence="2">Shoot tissue taken approximately 20 cm above the soil surface</tissue>
    </source>
</reference>
<name>A0A0A9GWA9_ARUDO</name>
<reference evidence="2" key="2">
    <citation type="journal article" date="2015" name="Data Brief">
        <title>Shoot transcriptome of the giant reed, Arundo donax.</title>
        <authorList>
            <person name="Barrero R.A."/>
            <person name="Guerrero F.D."/>
            <person name="Moolhuijzen P."/>
            <person name="Goolsby J.A."/>
            <person name="Tidwell J."/>
            <person name="Bellgard S.E."/>
            <person name="Bellgard M.I."/>
        </authorList>
    </citation>
    <scope>NUCLEOTIDE SEQUENCE</scope>
    <source>
        <tissue evidence="2">Shoot tissue taken approximately 20 cm above the soil surface</tissue>
    </source>
</reference>
<feature type="transmembrane region" description="Helical" evidence="1">
    <location>
        <begin position="12"/>
        <end position="37"/>
    </location>
</feature>
<protein>
    <submittedName>
        <fullName evidence="2">Uncharacterized protein</fullName>
    </submittedName>
</protein>
<keyword evidence="1" id="KW-0472">Membrane</keyword>
<keyword evidence="1" id="KW-1133">Transmembrane helix</keyword>
<evidence type="ECO:0000256" key="1">
    <source>
        <dbReference type="SAM" id="Phobius"/>
    </source>
</evidence>
<proteinExistence type="predicted"/>
<sequence length="75" mass="8685">MSKCRRLKHAFFSLIAFWTSSFYHYVFFASLLLPLVIPNSLEATFRTQVFIFIHILFASPPSFQEPSLITLSLKA</sequence>
<keyword evidence="1" id="KW-0812">Transmembrane</keyword>